<name>A0A7W3P9B2_9ACTN</name>
<dbReference type="RefSeq" id="WP_182538325.1">
    <property type="nucleotide sequence ID" value="NZ_JACGXA010000001.1"/>
</dbReference>
<accession>A0A7W3P9B2</accession>
<comment type="caution">
    <text evidence="1">The sequence shown here is derived from an EMBL/GenBank/DDBJ whole genome shotgun (WGS) entry which is preliminary data.</text>
</comment>
<evidence type="ECO:0000313" key="2">
    <source>
        <dbReference type="Proteomes" id="UP000580910"/>
    </source>
</evidence>
<evidence type="ECO:0000313" key="1">
    <source>
        <dbReference type="EMBL" id="MBA8803368.1"/>
    </source>
</evidence>
<organism evidence="1 2">
    <name type="scientific">Nocardioides ginsengisegetis</name>
    <dbReference type="NCBI Taxonomy" id="661491"/>
    <lineage>
        <taxon>Bacteria</taxon>
        <taxon>Bacillati</taxon>
        <taxon>Actinomycetota</taxon>
        <taxon>Actinomycetes</taxon>
        <taxon>Propionibacteriales</taxon>
        <taxon>Nocardioidaceae</taxon>
        <taxon>Nocardioides</taxon>
    </lineage>
</organism>
<protein>
    <submittedName>
        <fullName evidence="1">Uncharacterized protein</fullName>
    </submittedName>
</protein>
<keyword evidence="2" id="KW-1185">Reference proteome</keyword>
<reference evidence="1 2" key="1">
    <citation type="submission" date="2020-07" db="EMBL/GenBank/DDBJ databases">
        <title>Sequencing the genomes of 1000 actinobacteria strains.</title>
        <authorList>
            <person name="Klenk H.-P."/>
        </authorList>
    </citation>
    <scope>NUCLEOTIDE SEQUENCE [LARGE SCALE GENOMIC DNA]</scope>
    <source>
        <strain evidence="1 2">DSM 21349</strain>
    </source>
</reference>
<sequence>MEPEIVRLLVDALTAEEEDRRDLRRVVVSASDFDSAVRGAHLVFPEWRLGQTSCNVLRAWRPDLYLELAGTEVDPFYRDDLLPEFHRWLADRTAGD</sequence>
<dbReference type="Proteomes" id="UP000580910">
    <property type="component" value="Unassembled WGS sequence"/>
</dbReference>
<dbReference type="EMBL" id="JACGXA010000001">
    <property type="protein sequence ID" value="MBA8803368.1"/>
    <property type="molecule type" value="Genomic_DNA"/>
</dbReference>
<gene>
    <name evidence="1" type="ORF">FB382_001659</name>
</gene>
<dbReference type="AlphaFoldDB" id="A0A7W3P9B2"/>
<proteinExistence type="predicted"/>